<name>A0A0F8ZWN4_9ZZZZ</name>
<comment type="caution">
    <text evidence="3">The sequence shown here is derived from an EMBL/GenBank/DDBJ whole genome shotgun (WGS) entry which is preliminary data.</text>
</comment>
<evidence type="ECO:0008006" key="4">
    <source>
        <dbReference type="Google" id="ProtNLM"/>
    </source>
</evidence>
<gene>
    <name evidence="3" type="ORF">LCGC14_2644240</name>
</gene>
<proteinExistence type="inferred from homology"/>
<accession>A0A0F8ZWN4</accession>
<keyword evidence="2" id="KW-0560">Oxidoreductase</keyword>
<dbReference type="PANTHER" id="PTHR43639">
    <property type="entry name" value="OXIDOREDUCTASE, SHORT-CHAIN DEHYDROGENASE/REDUCTASE FAMILY (AFU_ORTHOLOGUE AFUA_5G02870)"/>
    <property type="match status" value="1"/>
</dbReference>
<dbReference type="PRINTS" id="PR00081">
    <property type="entry name" value="GDHRDH"/>
</dbReference>
<comment type="similarity">
    <text evidence="1">Belongs to the short-chain dehydrogenases/reductases (SDR) family.</text>
</comment>
<dbReference type="EMBL" id="LAZR01045683">
    <property type="protein sequence ID" value="KKK98288.1"/>
    <property type="molecule type" value="Genomic_DNA"/>
</dbReference>
<dbReference type="SUPFAM" id="SSF51735">
    <property type="entry name" value="NAD(P)-binding Rossmann-fold domains"/>
    <property type="match status" value="1"/>
</dbReference>
<sequence length="246" mass="26400">MSPPVVLITGAARRIGAEITQTFHHEGFDIALHYNHSAQEAKALAQSLNGIRKDSAATFQADLTNVPEVKSMAADVLQWRGKLNVLVNNASSFYPTPLDSASEEQWDALINSNLKGPYFLCQSVAQKLRESQGSVINIADIYAKNPLKGYSIYCIAKAGNVMLTKSLAKELAPEVRVNGIAPGVILWPNTDNQMSDSIKRDVIKNVPLGRTGSPADIAQLALFLATKDSYTTGQVIAVDGGSSLSS</sequence>
<dbReference type="PRINTS" id="PR00080">
    <property type="entry name" value="SDRFAMILY"/>
</dbReference>
<reference evidence="3" key="1">
    <citation type="journal article" date="2015" name="Nature">
        <title>Complex archaea that bridge the gap between prokaryotes and eukaryotes.</title>
        <authorList>
            <person name="Spang A."/>
            <person name="Saw J.H."/>
            <person name="Jorgensen S.L."/>
            <person name="Zaremba-Niedzwiedzka K."/>
            <person name="Martijn J."/>
            <person name="Lind A.E."/>
            <person name="van Eijk R."/>
            <person name="Schleper C."/>
            <person name="Guy L."/>
            <person name="Ettema T.J."/>
        </authorList>
    </citation>
    <scope>NUCLEOTIDE SEQUENCE</scope>
</reference>
<dbReference type="Gene3D" id="3.40.50.720">
    <property type="entry name" value="NAD(P)-binding Rossmann-like Domain"/>
    <property type="match status" value="1"/>
</dbReference>
<dbReference type="Pfam" id="PF13561">
    <property type="entry name" value="adh_short_C2"/>
    <property type="match status" value="1"/>
</dbReference>
<organism evidence="3">
    <name type="scientific">marine sediment metagenome</name>
    <dbReference type="NCBI Taxonomy" id="412755"/>
    <lineage>
        <taxon>unclassified sequences</taxon>
        <taxon>metagenomes</taxon>
        <taxon>ecological metagenomes</taxon>
    </lineage>
</organism>
<dbReference type="PANTHER" id="PTHR43639:SF1">
    <property type="entry name" value="SHORT-CHAIN DEHYDROGENASE_REDUCTASE FAMILY PROTEIN"/>
    <property type="match status" value="1"/>
</dbReference>
<dbReference type="GO" id="GO:0016491">
    <property type="term" value="F:oxidoreductase activity"/>
    <property type="evidence" value="ECO:0007669"/>
    <property type="project" value="UniProtKB-KW"/>
</dbReference>
<dbReference type="AlphaFoldDB" id="A0A0F8ZWN4"/>
<dbReference type="InterPro" id="IPR002347">
    <property type="entry name" value="SDR_fam"/>
</dbReference>
<protein>
    <recommendedName>
        <fullName evidence="4">Pteridine reductase</fullName>
    </recommendedName>
</protein>
<dbReference type="InterPro" id="IPR036291">
    <property type="entry name" value="NAD(P)-bd_dom_sf"/>
</dbReference>
<evidence type="ECO:0000256" key="2">
    <source>
        <dbReference type="ARBA" id="ARBA00023002"/>
    </source>
</evidence>
<dbReference type="NCBIfam" id="NF006598">
    <property type="entry name" value="PRK09135.1"/>
    <property type="match status" value="1"/>
</dbReference>
<dbReference type="FunFam" id="3.40.50.720:FF:000084">
    <property type="entry name" value="Short-chain dehydrogenase reductase"/>
    <property type="match status" value="1"/>
</dbReference>
<evidence type="ECO:0000256" key="1">
    <source>
        <dbReference type="ARBA" id="ARBA00006484"/>
    </source>
</evidence>
<evidence type="ECO:0000313" key="3">
    <source>
        <dbReference type="EMBL" id="KKK98288.1"/>
    </source>
</evidence>